<evidence type="ECO:0000256" key="8">
    <source>
        <dbReference type="SAM" id="MobiDB-lite"/>
    </source>
</evidence>
<sequence>MADSQDASTPPWQRSHTHDSQPQLDVARRFLHDPDVKTASRDAKVAFLKAKGISADNIQKLLVDEPQNAAAGPTTDEPPTSSDLETSQTPPASSSHSSVADSSSRPPVVTYPEFLAKPQRPPPLVTSSAIINTLYALVGLSTLLYGTSKYAVGPMVEALTDARAHLYATASEKLRLIVSKLESTVSVIPLTQQPVVTSDHDSDDDDPYEMFHRDVGTQTCAFPPNSATQSVPPDNQAGHTRQADRLATATKALSSLKDQLRAQSEGLEDTRTLLDVFRDELDTMTYSGQTHIVSGFNLYGASSKPEPDDEIRKVRDSIRRVKGVLLSTRNFPTSTTIR</sequence>
<dbReference type="GO" id="GO:1990429">
    <property type="term" value="C:peroxisomal importomer complex"/>
    <property type="evidence" value="ECO:0007669"/>
    <property type="project" value="TreeGrafter"/>
</dbReference>
<keyword evidence="7" id="KW-0813">Transport</keyword>
<dbReference type="Proteomes" id="UP000226192">
    <property type="component" value="Unassembled WGS sequence"/>
</dbReference>
<keyword evidence="11" id="KW-1185">Reference proteome</keyword>
<feature type="compositionally biased region" description="Low complexity" evidence="8">
    <location>
        <begin position="87"/>
        <end position="107"/>
    </location>
</feature>
<dbReference type="AlphaFoldDB" id="A0A2C5YEW8"/>
<dbReference type="InterPro" id="IPR025655">
    <property type="entry name" value="PEX14"/>
</dbReference>
<dbReference type="EMBL" id="NJET01000018">
    <property type="protein sequence ID" value="PHH65421.1"/>
    <property type="molecule type" value="Genomic_DNA"/>
</dbReference>
<evidence type="ECO:0000256" key="5">
    <source>
        <dbReference type="ARBA" id="ARBA00029691"/>
    </source>
</evidence>
<dbReference type="OrthoDB" id="441517at2759"/>
<feature type="compositionally biased region" description="Polar residues" evidence="8">
    <location>
        <begin position="77"/>
        <end position="86"/>
    </location>
</feature>
<comment type="subcellular location">
    <subcellularLocation>
        <location evidence="6 7">Peroxisome membrane</location>
    </subcellularLocation>
</comment>
<evidence type="ECO:0000256" key="3">
    <source>
        <dbReference type="ARBA" id="ARBA00023140"/>
    </source>
</evidence>
<dbReference type="Pfam" id="PF04695">
    <property type="entry name" value="Pex14_N"/>
    <property type="match status" value="1"/>
</dbReference>
<evidence type="ECO:0000256" key="7">
    <source>
        <dbReference type="RuleBase" id="RU367032"/>
    </source>
</evidence>
<evidence type="ECO:0000256" key="4">
    <source>
        <dbReference type="ARBA" id="ARBA00029502"/>
    </source>
</evidence>
<evidence type="ECO:0000256" key="1">
    <source>
        <dbReference type="ARBA" id="ARBA00005443"/>
    </source>
</evidence>
<keyword evidence="7" id="KW-0653">Protein transport</keyword>
<feature type="compositionally biased region" description="Polar residues" evidence="8">
    <location>
        <begin position="1"/>
        <end position="14"/>
    </location>
</feature>
<name>A0A2C5YEW8_9HYPO</name>
<evidence type="ECO:0000256" key="6">
    <source>
        <dbReference type="ARBA" id="ARBA00046271"/>
    </source>
</evidence>
<dbReference type="GO" id="GO:0016560">
    <property type="term" value="P:protein import into peroxisome matrix, docking"/>
    <property type="evidence" value="ECO:0007669"/>
    <property type="project" value="UniProtKB-UniRule"/>
</dbReference>
<protein>
    <recommendedName>
        <fullName evidence="4 7">Peroxisomal membrane protein PEX14</fullName>
    </recommendedName>
    <alternativeName>
        <fullName evidence="5 7">Peroxin-14</fullName>
    </alternativeName>
</protein>
<accession>A0A2C5YEW8</accession>
<comment type="function">
    <text evidence="7">Component of the PEX13-PEX14 docking complex, a translocon channel that specifically mediates the import of peroxisomal cargo proteins bound to PEX5 receptor. The PEX13-PEX14 docking complex forms a large import pore which can be opened to a diameter of about 9 nm. Mechanistically, PEX5 receptor along with cargo proteins associates with the PEX14 subunit of the PEX13-PEX14 docking complex in the cytosol, leading to the insertion of the receptor into the organelle membrane with the concomitant translocation of the cargo into the peroxisome matrix.</text>
</comment>
<dbReference type="GO" id="GO:0005102">
    <property type="term" value="F:signaling receptor binding"/>
    <property type="evidence" value="ECO:0007669"/>
    <property type="project" value="TreeGrafter"/>
</dbReference>
<keyword evidence="3 7" id="KW-0576">Peroxisome</keyword>
<dbReference type="Gene3D" id="1.10.10.10">
    <property type="entry name" value="Winged helix-like DNA-binding domain superfamily/Winged helix DNA-binding domain"/>
    <property type="match status" value="1"/>
</dbReference>
<proteinExistence type="inferred from homology"/>
<dbReference type="InterPro" id="IPR006785">
    <property type="entry name" value="Pex14_N"/>
</dbReference>
<gene>
    <name evidence="10" type="ORF">CDD81_2525</name>
</gene>
<feature type="region of interest" description="Disordered" evidence="8">
    <location>
        <begin position="1"/>
        <end position="25"/>
    </location>
</feature>
<dbReference type="PANTHER" id="PTHR23058">
    <property type="entry name" value="PEROXISOMAL MEMBRANE PROTEIN PEX14"/>
    <property type="match status" value="1"/>
</dbReference>
<evidence type="ECO:0000313" key="10">
    <source>
        <dbReference type="EMBL" id="PHH65421.1"/>
    </source>
</evidence>
<keyword evidence="7" id="KW-0472">Membrane</keyword>
<dbReference type="PANTHER" id="PTHR23058:SF5">
    <property type="entry name" value="PEROXISOMAL MEMBRANE PROTEIN PEX14"/>
    <property type="match status" value="1"/>
</dbReference>
<comment type="caution">
    <text evidence="10">The sequence shown here is derived from an EMBL/GenBank/DDBJ whole genome shotgun (WGS) entry which is preliminary data.</text>
</comment>
<feature type="domain" description="Peroxisome membrane anchor protein Pex14p N-terminal" evidence="9">
    <location>
        <begin position="20"/>
        <end position="62"/>
    </location>
</feature>
<evidence type="ECO:0000256" key="2">
    <source>
        <dbReference type="ARBA" id="ARBA00023010"/>
    </source>
</evidence>
<feature type="region of interest" description="Disordered" evidence="8">
    <location>
        <begin position="64"/>
        <end position="107"/>
    </location>
</feature>
<dbReference type="GO" id="GO:0005778">
    <property type="term" value="C:peroxisomal membrane"/>
    <property type="evidence" value="ECO:0007669"/>
    <property type="project" value="UniProtKB-SubCell"/>
</dbReference>
<organism evidence="10 11">
    <name type="scientific">Ophiocordyceps australis</name>
    <dbReference type="NCBI Taxonomy" id="1399860"/>
    <lineage>
        <taxon>Eukaryota</taxon>
        <taxon>Fungi</taxon>
        <taxon>Dikarya</taxon>
        <taxon>Ascomycota</taxon>
        <taxon>Pezizomycotina</taxon>
        <taxon>Sordariomycetes</taxon>
        <taxon>Hypocreomycetidae</taxon>
        <taxon>Hypocreales</taxon>
        <taxon>Ophiocordycipitaceae</taxon>
        <taxon>Ophiocordyceps</taxon>
    </lineage>
</organism>
<comment type="similarity">
    <text evidence="1 7">Belongs to the peroxin-14 family.</text>
</comment>
<evidence type="ECO:0000313" key="11">
    <source>
        <dbReference type="Proteomes" id="UP000226192"/>
    </source>
</evidence>
<keyword evidence="2" id="KW-0811">Translocation</keyword>
<dbReference type="InterPro" id="IPR036388">
    <property type="entry name" value="WH-like_DNA-bd_sf"/>
</dbReference>
<evidence type="ECO:0000259" key="9">
    <source>
        <dbReference type="Pfam" id="PF04695"/>
    </source>
</evidence>
<reference evidence="10 11" key="1">
    <citation type="submission" date="2017-06" db="EMBL/GenBank/DDBJ databases">
        <title>Ant-infecting Ophiocordyceps genomes reveal a high diversity of potential behavioral manipulation genes and a possible major role for enterotoxins.</title>
        <authorList>
            <person name="De Bekker C."/>
            <person name="Evans H.C."/>
            <person name="Brachmann A."/>
            <person name="Hughes D.P."/>
        </authorList>
    </citation>
    <scope>NUCLEOTIDE SEQUENCE [LARGE SCALE GENOMIC DNA]</scope>
    <source>
        <strain evidence="10 11">Map64</strain>
    </source>
</reference>